<accession>A0ABD5ECG8</accession>
<evidence type="ECO:0000313" key="3">
    <source>
        <dbReference type="EMBL" id="MDT0419131.1"/>
    </source>
</evidence>
<feature type="compositionally biased region" description="Low complexity" evidence="1">
    <location>
        <begin position="86"/>
        <end position="120"/>
    </location>
</feature>
<comment type="caution">
    <text evidence="3">The sequence shown here is derived from an EMBL/GenBank/DDBJ whole genome shotgun (WGS) entry which is preliminary data.</text>
</comment>
<feature type="region of interest" description="Disordered" evidence="1">
    <location>
        <begin position="1"/>
        <end position="42"/>
    </location>
</feature>
<dbReference type="Pfam" id="PF22802">
    <property type="entry name" value="RsiG"/>
    <property type="match status" value="1"/>
</dbReference>
<dbReference type="AlphaFoldDB" id="A0ABD5ECG8"/>
<proteinExistence type="predicted"/>
<sequence>MRHPGALAAPTTRTEGTAHVWATARAPRPREDEPEEPAARLGRLTLPELRELRRVSGREEAELSYVRRILHGRIDILTAEIRGRTAAPAPAAEQPPTVEQPPAAQQASAARQAPTAEQPPAAAPAPLAPPAPPVPRPAPPAVAGPGDADVVARLADILRDGPPRHRSSVRHLGVVTPDGVEADRLAGTMLQEVALSDLAARTDEELSRGRARLLAYEADVSRRRLALQRTADGCSAEIARRYREGEAQVDDLLL</sequence>
<dbReference type="InterPro" id="IPR049575">
    <property type="entry name" value="RsiG-like"/>
</dbReference>
<name>A0ABD5ECG8_9ACTN</name>
<feature type="region of interest" description="Disordered" evidence="1">
    <location>
        <begin position="86"/>
        <end position="146"/>
    </location>
</feature>
<gene>
    <name evidence="3" type="ORF">RM574_26980</name>
</gene>
<feature type="compositionally biased region" description="Pro residues" evidence="1">
    <location>
        <begin position="121"/>
        <end position="142"/>
    </location>
</feature>
<organism evidence="3 4">
    <name type="scientific">Streptomyces evansiae</name>
    <dbReference type="NCBI Taxonomy" id="3075535"/>
    <lineage>
        <taxon>Bacteria</taxon>
        <taxon>Bacillati</taxon>
        <taxon>Actinomycetota</taxon>
        <taxon>Actinomycetes</taxon>
        <taxon>Kitasatosporales</taxon>
        <taxon>Streptomycetaceae</taxon>
        <taxon>Streptomyces</taxon>
    </lineage>
</organism>
<protein>
    <submittedName>
        <fullName evidence="3">ABC transporter substrate-binding protein</fullName>
    </submittedName>
</protein>
<evidence type="ECO:0000259" key="2">
    <source>
        <dbReference type="Pfam" id="PF22802"/>
    </source>
</evidence>
<dbReference type="InterPro" id="IPR055209">
    <property type="entry name" value="RsiG-like_dom"/>
</dbReference>
<evidence type="ECO:0000256" key="1">
    <source>
        <dbReference type="SAM" id="MobiDB-lite"/>
    </source>
</evidence>
<dbReference type="CDD" id="cd21107">
    <property type="entry name" value="RsiG"/>
    <property type="match status" value="1"/>
</dbReference>
<dbReference type="EMBL" id="JAVRER010000064">
    <property type="protein sequence ID" value="MDT0419131.1"/>
    <property type="molecule type" value="Genomic_DNA"/>
</dbReference>
<dbReference type="RefSeq" id="WP_311677634.1">
    <property type="nucleotide sequence ID" value="NZ_JAVRER010000064.1"/>
</dbReference>
<dbReference type="Proteomes" id="UP001183607">
    <property type="component" value="Unassembled WGS sequence"/>
</dbReference>
<feature type="domain" description="RsiG-like" evidence="2">
    <location>
        <begin position="36"/>
        <end position="96"/>
    </location>
</feature>
<evidence type="ECO:0000313" key="4">
    <source>
        <dbReference type="Proteomes" id="UP001183607"/>
    </source>
</evidence>
<reference evidence="4" key="1">
    <citation type="submission" date="2023-07" db="EMBL/GenBank/DDBJ databases">
        <title>30 novel species of actinomycetes from the DSMZ collection.</title>
        <authorList>
            <person name="Nouioui I."/>
        </authorList>
    </citation>
    <scope>NUCLEOTIDE SEQUENCE [LARGE SCALE GENOMIC DNA]</scope>
    <source>
        <strain evidence="4">DSM 41982</strain>
    </source>
</reference>